<dbReference type="Pfam" id="PF01184">
    <property type="entry name" value="Gpr1_Fun34_YaaH"/>
    <property type="match status" value="1"/>
</dbReference>
<keyword evidence="3 7" id="KW-0812">Transmembrane</keyword>
<dbReference type="EMBL" id="JANIEX010000262">
    <property type="protein sequence ID" value="KAJ3569929.1"/>
    <property type="molecule type" value="Genomic_DNA"/>
</dbReference>
<protein>
    <submittedName>
        <fullName evidence="8">Uncharacterized protein</fullName>
    </submittedName>
</protein>
<feature type="transmembrane region" description="Helical" evidence="7">
    <location>
        <begin position="104"/>
        <end position="123"/>
    </location>
</feature>
<keyword evidence="4 7" id="KW-1133">Transmembrane helix</keyword>
<feature type="compositionally biased region" description="Polar residues" evidence="6">
    <location>
        <begin position="23"/>
        <end position="32"/>
    </location>
</feature>
<organism evidence="8 9">
    <name type="scientific">Leucocoprinus birnbaumii</name>
    <dbReference type="NCBI Taxonomy" id="56174"/>
    <lineage>
        <taxon>Eukaryota</taxon>
        <taxon>Fungi</taxon>
        <taxon>Dikarya</taxon>
        <taxon>Basidiomycota</taxon>
        <taxon>Agaricomycotina</taxon>
        <taxon>Agaricomycetes</taxon>
        <taxon>Agaricomycetidae</taxon>
        <taxon>Agaricales</taxon>
        <taxon>Agaricineae</taxon>
        <taxon>Agaricaceae</taxon>
        <taxon>Leucocoprinus</taxon>
    </lineage>
</organism>
<feature type="transmembrane region" description="Helical" evidence="7">
    <location>
        <begin position="135"/>
        <end position="157"/>
    </location>
</feature>
<dbReference type="InterPro" id="IPR051633">
    <property type="entry name" value="AceTr"/>
</dbReference>
<evidence type="ECO:0000256" key="3">
    <source>
        <dbReference type="ARBA" id="ARBA00022692"/>
    </source>
</evidence>
<dbReference type="AlphaFoldDB" id="A0AAD5VVI2"/>
<dbReference type="Proteomes" id="UP001213000">
    <property type="component" value="Unassembled WGS sequence"/>
</dbReference>
<evidence type="ECO:0000256" key="4">
    <source>
        <dbReference type="ARBA" id="ARBA00022989"/>
    </source>
</evidence>
<evidence type="ECO:0000256" key="1">
    <source>
        <dbReference type="ARBA" id="ARBA00004141"/>
    </source>
</evidence>
<dbReference type="PANTHER" id="PTHR31123">
    <property type="entry name" value="ACCUMULATION OF DYADS PROTEIN 2-RELATED"/>
    <property type="match status" value="1"/>
</dbReference>
<evidence type="ECO:0000313" key="9">
    <source>
        <dbReference type="Proteomes" id="UP001213000"/>
    </source>
</evidence>
<evidence type="ECO:0000256" key="5">
    <source>
        <dbReference type="ARBA" id="ARBA00023136"/>
    </source>
</evidence>
<keyword evidence="9" id="KW-1185">Reference proteome</keyword>
<dbReference type="PANTHER" id="PTHR31123:SF1">
    <property type="entry name" value="ACCUMULATION OF DYADS PROTEIN 2-RELATED"/>
    <property type="match status" value="1"/>
</dbReference>
<accession>A0AAD5VVI2</accession>
<feature type="transmembrane region" description="Helical" evidence="7">
    <location>
        <begin position="169"/>
        <end position="187"/>
    </location>
</feature>
<dbReference type="GO" id="GO:0015123">
    <property type="term" value="F:acetate transmembrane transporter activity"/>
    <property type="evidence" value="ECO:0007669"/>
    <property type="project" value="TreeGrafter"/>
</dbReference>
<reference evidence="8" key="1">
    <citation type="submission" date="2022-07" db="EMBL/GenBank/DDBJ databases">
        <title>Genome Sequence of Leucocoprinus birnbaumii.</title>
        <authorList>
            <person name="Buettner E."/>
        </authorList>
    </citation>
    <scope>NUCLEOTIDE SEQUENCE</scope>
    <source>
        <strain evidence="8">VT141</strain>
    </source>
</reference>
<evidence type="ECO:0000256" key="6">
    <source>
        <dbReference type="SAM" id="MobiDB-lite"/>
    </source>
</evidence>
<keyword evidence="5 7" id="KW-0472">Membrane</keyword>
<comment type="caution">
    <text evidence="8">The sequence shown here is derived from an EMBL/GenBank/DDBJ whole genome shotgun (WGS) entry which is preliminary data.</text>
</comment>
<comment type="subcellular location">
    <subcellularLocation>
        <location evidence="1">Membrane</location>
        <topology evidence="1">Multi-pass membrane protein</topology>
    </subcellularLocation>
</comment>
<feature type="transmembrane region" description="Helical" evidence="7">
    <location>
        <begin position="71"/>
        <end position="92"/>
    </location>
</feature>
<proteinExistence type="inferred from homology"/>
<name>A0AAD5VVI2_9AGAR</name>
<evidence type="ECO:0000256" key="7">
    <source>
        <dbReference type="SAM" id="Phobius"/>
    </source>
</evidence>
<sequence length="264" mass="28993">MKLKPCCRLPGLSFSEKKPFKMSTPTSDNSPLNYEKSRGGATGSKGPMSPADGYGPRTDDPVSYQRYFTRIANPGPTGMWAFAITVFLWSFYMVGTRSVNSDTAIVGMGLFVGGLAQFMAGMWEFPRGNVYGSAFFTLYGAFWISYATSLIFLGVNTFNTDSPEQRDAIGLYLIIWFIVTVCFFLGVIRTNIAFASLTFFWGLSYLMLSISYWSSQHAQSLRDAGGAFGFVTAIISLYVGLSQLHGAEYSLFRMPLGRIGGSAV</sequence>
<dbReference type="NCBIfam" id="NF038013">
    <property type="entry name" value="AceTr_1"/>
    <property type="match status" value="1"/>
</dbReference>
<feature type="region of interest" description="Disordered" evidence="6">
    <location>
        <begin position="17"/>
        <end position="57"/>
    </location>
</feature>
<dbReference type="GO" id="GO:0005886">
    <property type="term" value="C:plasma membrane"/>
    <property type="evidence" value="ECO:0007669"/>
    <property type="project" value="TreeGrafter"/>
</dbReference>
<evidence type="ECO:0000313" key="8">
    <source>
        <dbReference type="EMBL" id="KAJ3569929.1"/>
    </source>
</evidence>
<evidence type="ECO:0000256" key="2">
    <source>
        <dbReference type="ARBA" id="ARBA00005587"/>
    </source>
</evidence>
<gene>
    <name evidence="8" type="ORF">NP233_g4726</name>
</gene>
<feature type="transmembrane region" description="Helical" evidence="7">
    <location>
        <begin position="194"/>
        <end position="213"/>
    </location>
</feature>
<feature type="transmembrane region" description="Helical" evidence="7">
    <location>
        <begin position="225"/>
        <end position="244"/>
    </location>
</feature>
<dbReference type="InterPro" id="IPR000791">
    <property type="entry name" value="Gpr1/Fun34/SatP-like"/>
</dbReference>
<comment type="similarity">
    <text evidence="2">Belongs to the acetate uptake transporter (AceTr) (TC 2.A.96) family.</text>
</comment>